<reference evidence="2 3" key="1">
    <citation type="submission" date="2015-08" db="EMBL/GenBank/DDBJ databases">
        <title>Next Generation Sequencing and Analysis of the Genome of Puccinia sorghi L Schw, the Causal Agent of Maize Common Rust.</title>
        <authorList>
            <person name="Rochi L."/>
            <person name="Burguener G."/>
            <person name="Darino M."/>
            <person name="Turjanski A."/>
            <person name="Kreff E."/>
            <person name="Dieguez M.J."/>
            <person name="Sacco F."/>
        </authorList>
    </citation>
    <scope>NUCLEOTIDE SEQUENCE [LARGE SCALE GENOMIC DNA]</scope>
    <source>
        <strain evidence="2 3">RO10H11247</strain>
    </source>
</reference>
<evidence type="ECO:0000313" key="2">
    <source>
        <dbReference type="EMBL" id="KNZ54645.1"/>
    </source>
</evidence>
<protein>
    <submittedName>
        <fullName evidence="2">Uncharacterized protein</fullName>
    </submittedName>
</protein>
<dbReference type="VEuPathDB" id="FungiDB:VP01_2892g3"/>
<dbReference type="EMBL" id="LAVV01007826">
    <property type="protein sequence ID" value="KNZ54645.1"/>
    <property type="molecule type" value="Genomic_DNA"/>
</dbReference>
<feature type="compositionally biased region" description="Low complexity" evidence="1">
    <location>
        <begin position="324"/>
        <end position="340"/>
    </location>
</feature>
<proteinExistence type="predicted"/>
<evidence type="ECO:0000256" key="1">
    <source>
        <dbReference type="SAM" id="MobiDB-lite"/>
    </source>
</evidence>
<accession>A0A0L6V3F6</accession>
<name>A0A0L6V3F6_9BASI</name>
<keyword evidence="3" id="KW-1185">Reference proteome</keyword>
<dbReference type="AlphaFoldDB" id="A0A0L6V3F6"/>
<organism evidence="2 3">
    <name type="scientific">Puccinia sorghi</name>
    <dbReference type="NCBI Taxonomy" id="27349"/>
    <lineage>
        <taxon>Eukaryota</taxon>
        <taxon>Fungi</taxon>
        <taxon>Dikarya</taxon>
        <taxon>Basidiomycota</taxon>
        <taxon>Pucciniomycotina</taxon>
        <taxon>Pucciniomycetes</taxon>
        <taxon>Pucciniales</taxon>
        <taxon>Pucciniaceae</taxon>
        <taxon>Puccinia</taxon>
    </lineage>
</organism>
<feature type="region of interest" description="Disordered" evidence="1">
    <location>
        <begin position="224"/>
        <end position="253"/>
    </location>
</feature>
<evidence type="ECO:0000313" key="3">
    <source>
        <dbReference type="Proteomes" id="UP000037035"/>
    </source>
</evidence>
<gene>
    <name evidence="2" type="ORF">VP01_2892g3</name>
</gene>
<sequence length="415" mass="46802">MSPGPIHPNHVFPALSRRTKRCASLDERRFSERLRPNRKRSTAILSFSFHPGRAIEWGSGNTILSKKQELNEDTTNHKENRRSFCTRFYKKFKAVTCCSTSSKLSLHEPETSRNKNQSYSSYVPIKSSGHLSIERTKTRRPLVTGFDEGPTVCNAECCVHCDQKCEQTGPVYLPNVCPYSSRIIFPMKRYITARVFAHFLSVSASLKDHPFHGLGTPTAKKQTWDQLTSPLPGRNHSPSPPPIPWHTRPKPTRPFRPSGEYDEEIVELNVSNRLPPPPCSPINDKPRLSVSNQGVAEIHSTPWLQMTLNAQDSRKSNGHTIHGLSSTFSEPTTSPSLSSSQKHGNIVGGDDYSLPTGESYIFSSTFNRQNLWEFSSTKKTKMMSFPGLTATHPSHNRRKQEQLPTRHTKSWNPSP</sequence>
<dbReference type="OrthoDB" id="2500093at2759"/>
<feature type="region of interest" description="Disordered" evidence="1">
    <location>
        <begin position="312"/>
        <end position="351"/>
    </location>
</feature>
<feature type="compositionally biased region" description="Polar residues" evidence="1">
    <location>
        <begin position="402"/>
        <end position="415"/>
    </location>
</feature>
<dbReference type="Proteomes" id="UP000037035">
    <property type="component" value="Unassembled WGS sequence"/>
</dbReference>
<feature type="region of interest" description="Disordered" evidence="1">
    <location>
        <begin position="384"/>
        <end position="415"/>
    </location>
</feature>
<comment type="caution">
    <text evidence="2">The sequence shown here is derived from an EMBL/GenBank/DDBJ whole genome shotgun (WGS) entry which is preliminary data.</text>
</comment>